<name>A0A7J6UR14_THATH</name>
<sequence>MVKPESSNRGGQINDKGSNGMGTGTVRYKGVRRRKWGKWVAEIRLPNCRDRIWLGSYETAEKAARAYDAAVYCVRGPTAEFNFPTAAPPELPASPSKLTHQQIQTVASEYASQEVALPMENEYGRQSVPESSPATTTPNSIVFDMPTTSNADEIVNWDSIDSTLLSGLNDIFGPNFDGFLGDF</sequence>
<evidence type="ECO:0000256" key="5">
    <source>
        <dbReference type="ARBA" id="ARBA00023163"/>
    </source>
</evidence>
<comment type="similarity">
    <text evidence="7">Belongs to the AP2/ERF transcription factor family. ERF subfamily.</text>
</comment>
<evidence type="ECO:0000256" key="2">
    <source>
        <dbReference type="ARBA" id="ARBA00023015"/>
    </source>
</evidence>
<evidence type="ECO:0000256" key="8">
    <source>
        <dbReference type="SAM" id="MobiDB-lite"/>
    </source>
</evidence>
<gene>
    <name evidence="10" type="ORF">FRX31_035425</name>
</gene>
<dbReference type="InterPro" id="IPR001471">
    <property type="entry name" value="AP2/ERF_dom"/>
</dbReference>
<evidence type="ECO:0000256" key="4">
    <source>
        <dbReference type="ARBA" id="ARBA00023159"/>
    </source>
</evidence>
<protein>
    <submittedName>
        <fullName evidence="10">Ethylene-responsive transcription factor</fullName>
    </submittedName>
</protein>
<comment type="caution">
    <text evidence="10">The sequence shown here is derived from an EMBL/GenBank/DDBJ whole genome shotgun (WGS) entry which is preliminary data.</text>
</comment>
<comment type="subcellular location">
    <subcellularLocation>
        <location evidence="1">Nucleus</location>
    </subcellularLocation>
</comment>
<evidence type="ECO:0000256" key="3">
    <source>
        <dbReference type="ARBA" id="ARBA00023125"/>
    </source>
</evidence>
<dbReference type="PRINTS" id="PR00367">
    <property type="entry name" value="ETHRSPELEMNT"/>
</dbReference>
<dbReference type="SUPFAM" id="SSF54171">
    <property type="entry name" value="DNA-binding domain"/>
    <property type="match status" value="1"/>
</dbReference>
<dbReference type="InterPro" id="IPR036955">
    <property type="entry name" value="AP2/ERF_dom_sf"/>
</dbReference>
<accession>A0A7J6UR14</accession>
<dbReference type="Pfam" id="PF00847">
    <property type="entry name" value="AP2"/>
    <property type="match status" value="1"/>
</dbReference>
<dbReference type="GO" id="GO:0003700">
    <property type="term" value="F:DNA-binding transcription factor activity"/>
    <property type="evidence" value="ECO:0007669"/>
    <property type="project" value="InterPro"/>
</dbReference>
<keyword evidence="2" id="KW-0805">Transcription regulation</keyword>
<dbReference type="CDD" id="cd00018">
    <property type="entry name" value="AP2"/>
    <property type="match status" value="1"/>
</dbReference>
<dbReference type="EMBL" id="JABWDY010044649">
    <property type="protein sequence ID" value="KAF5174989.1"/>
    <property type="molecule type" value="Genomic_DNA"/>
</dbReference>
<feature type="region of interest" description="Disordered" evidence="8">
    <location>
        <begin position="1"/>
        <end position="25"/>
    </location>
</feature>
<proteinExistence type="inferred from homology"/>
<keyword evidence="5" id="KW-0804">Transcription</keyword>
<dbReference type="FunFam" id="3.30.730.10:FF:000001">
    <property type="entry name" value="Ethylene-responsive transcription factor 2"/>
    <property type="match status" value="1"/>
</dbReference>
<keyword evidence="3" id="KW-0238">DNA-binding</keyword>
<reference evidence="10 11" key="1">
    <citation type="submission" date="2020-06" db="EMBL/GenBank/DDBJ databases">
        <title>Transcriptomic and genomic resources for Thalictrum thalictroides and T. hernandezii: Facilitating candidate gene discovery in an emerging model plant lineage.</title>
        <authorList>
            <person name="Arias T."/>
            <person name="Riano-Pachon D.M."/>
            <person name="Di Stilio V.S."/>
        </authorList>
    </citation>
    <scope>NUCLEOTIDE SEQUENCE [LARGE SCALE GENOMIC DNA]</scope>
    <source>
        <strain evidence="11">cv. WT478/WT964</strain>
        <tissue evidence="10">Leaves</tissue>
    </source>
</reference>
<organism evidence="10 11">
    <name type="scientific">Thalictrum thalictroides</name>
    <name type="common">Rue-anemone</name>
    <name type="synonym">Anemone thalictroides</name>
    <dbReference type="NCBI Taxonomy" id="46969"/>
    <lineage>
        <taxon>Eukaryota</taxon>
        <taxon>Viridiplantae</taxon>
        <taxon>Streptophyta</taxon>
        <taxon>Embryophyta</taxon>
        <taxon>Tracheophyta</taxon>
        <taxon>Spermatophyta</taxon>
        <taxon>Magnoliopsida</taxon>
        <taxon>Ranunculales</taxon>
        <taxon>Ranunculaceae</taxon>
        <taxon>Thalictroideae</taxon>
        <taxon>Thalictrum</taxon>
    </lineage>
</organism>
<dbReference type="GO" id="GO:0003677">
    <property type="term" value="F:DNA binding"/>
    <property type="evidence" value="ECO:0007669"/>
    <property type="project" value="UniProtKB-KW"/>
</dbReference>
<dbReference type="PANTHER" id="PTHR31985">
    <property type="entry name" value="ETHYLENE-RESPONSIVE TRANSCRIPTION FACTOR ERF042-RELATED"/>
    <property type="match status" value="1"/>
</dbReference>
<dbReference type="PANTHER" id="PTHR31985:SF273">
    <property type="entry name" value="ETHYLENE-RESPONSIVE TRANSCRIPTION FACTOR ERF017"/>
    <property type="match status" value="1"/>
</dbReference>
<dbReference type="Gene3D" id="3.30.730.10">
    <property type="entry name" value="AP2/ERF domain"/>
    <property type="match status" value="1"/>
</dbReference>
<dbReference type="Proteomes" id="UP000554482">
    <property type="component" value="Unassembled WGS sequence"/>
</dbReference>
<dbReference type="PROSITE" id="PS51032">
    <property type="entry name" value="AP2_ERF"/>
    <property type="match status" value="1"/>
</dbReference>
<dbReference type="SMART" id="SM00380">
    <property type="entry name" value="AP2"/>
    <property type="match status" value="1"/>
</dbReference>
<keyword evidence="4" id="KW-0010">Activator</keyword>
<dbReference type="InterPro" id="IPR016177">
    <property type="entry name" value="DNA-bd_dom_sf"/>
</dbReference>
<evidence type="ECO:0000256" key="1">
    <source>
        <dbReference type="ARBA" id="ARBA00004123"/>
    </source>
</evidence>
<feature type="domain" description="AP2/ERF" evidence="9">
    <location>
        <begin position="27"/>
        <end position="84"/>
    </location>
</feature>
<dbReference type="InterPro" id="IPR051032">
    <property type="entry name" value="AP2/ERF_TF_ERF_subfamily"/>
</dbReference>
<evidence type="ECO:0000256" key="6">
    <source>
        <dbReference type="ARBA" id="ARBA00023242"/>
    </source>
</evidence>
<evidence type="ECO:0000313" key="11">
    <source>
        <dbReference type="Proteomes" id="UP000554482"/>
    </source>
</evidence>
<keyword evidence="11" id="KW-1185">Reference proteome</keyword>
<feature type="compositionally biased region" description="Polar residues" evidence="8">
    <location>
        <begin position="1"/>
        <end position="17"/>
    </location>
</feature>
<dbReference type="AlphaFoldDB" id="A0A7J6UR14"/>
<evidence type="ECO:0000256" key="7">
    <source>
        <dbReference type="ARBA" id="ARBA00024343"/>
    </source>
</evidence>
<dbReference type="OrthoDB" id="1918918at2759"/>
<evidence type="ECO:0000313" key="10">
    <source>
        <dbReference type="EMBL" id="KAF5174989.1"/>
    </source>
</evidence>
<keyword evidence="6" id="KW-0539">Nucleus</keyword>
<evidence type="ECO:0000259" key="9">
    <source>
        <dbReference type="PROSITE" id="PS51032"/>
    </source>
</evidence>
<dbReference type="GO" id="GO:0005634">
    <property type="term" value="C:nucleus"/>
    <property type="evidence" value="ECO:0007669"/>
    <property type="project" value="UniProtKB-SubCell"/>
</dbReference>